<dbReference type="InterPro" id="IPR010979">
    <property type="entry name" value="Ribosomal_uS13-like_H2TH"/>
</dbReference>
<evidence type="ECO:0000313" key="17">
    <source>
        <dbReference type="EMBL" id="QDT75804.1"/>
    </source>
</evidence>
<evidence type="ECO:0000256" key="3">
    <source>
        <dbReference type="ARBA" id="ARBA00009409"/>
    </source>
</evidence>
<protein>
    <submittedName>
        <fullName evidence="17">Putative formamidopyrimidine-DNA glycosylase-like protein</fullName>
    </submittedName>
</protein>
<dbReference type="PROSITE" id="PS51066">
    <property type="entry name" value="ZF_FPG_2"/>
    <property type="match status" value="1"/>
</dbReference>
<keyword evidence="9" id="KW-0238">DNA-binding</keyword>
<dbReference type="SMART" id="SM00898">
    <property type="entry name" value="Fapy_DNA_glyco"/>
    <property type="match status" value="1"/>
</dbReference>
<keyword evidence="13" id="KW-0326">Glycosidase</keyword>
<dbReference type="Gene3D" id="3.20.190.10">
    <property type="entry name" value="MutM-like, N-terminal"/>
    <property type="match status" value="1"/>
</dbReference>
<evidence type="ECO:0000256" key="11">
    <source>
        <dbReference type="ARBA" id="ARBA00023239"/>
    </source>
</evidence>
<evidence type="ECO:0000256" key="8">
    <source>
        <dbReference type="ARBA" id="ARBA00022833"/>
    </source>
</evidence>
<dbReference type="GO" id="GO:0016829">
    <property type="term" value="F:lyase activity"/>
    <property type="evidence" value="ECO:0007669"/>
    <property type="project" value="UniProtKB-KW"/>
</dbReference>
<gene>
    <name evidence="17" type="primary">fpg2</name>
    <name evidence="17" type="ORF">I41_50470</name>
</gene>
<dbReference type="Pfam" id="PF06831">
    <property type="entry name" value="H2TH"/>
    <property type="match status" value="1"/>
</dbReference>
<evidence type="ECO:0000256" key="7">
    <source>
        <dbReference type="ARBA" id="ARBA00022801"/>
    </source>
</evidence>
<reference evidence="17 18" key="1">
    <citation type="submission" date="2019-02" db="EMBL/GenBank/DDBJ databases">
        <title>Deep-cultivation of Planctomycetes and their phenomic and genomic characterization uncovers novel biology.</title>
        <authorList>
            <person name="Wiegand S."/>
            <person name="Jogler M."/>
            <person name="Boedeker C."/>
            <person name="Pinto D."/>
            <person name="Vollmers J."/>
            <person name="Rivas-Marin E."/>
            <person name="Kohn T."/>
            <person name="Peeters S.H."/>
            <person name="Heuer A."/>
            <person name="Rast P."/>
            <person name="Oberbeckmann S."/>
            <person name="Bunk B."/>
            <person name="Jeske O."/>
            <person name="Meyerdierks A."/>
            <person name="Storesund J.E."/>
            <person name="Kallscheuer N."/>
            <person name="Luecker S."/>
            <person name="Lage O.M."/>
            <person name="Pohl T."/>
            <person name="Merkel B.J."/>
            <person name="Hornburger P."/>
            <person name="Mueller R.-W."/>
            <person name="Bruemmer F."/>
            <person name="Labrenz M."/>
            <person name="Spormann A.M."/>
            <person name="Op den Camp H."/>
            <person name="Overmann J."/>
            <person name="Amann R."/>
            <person name="Jetten M.S.M."/>
            <person name="Mascher T."/>
            <person name="Medema M.H."/>
            <person name="Devos D.P."/>
            <person name="Kaster A.-K."/>
            <person name="Ovreas L."/>
            <person name="Rohde M."/>
            <person name="Galperin M.Y."/>
            <person name="Jogler C."/>
        </authorList>
    </citation>
    <scope>NUCLEOTIDE SEQUENCE [LARGE SCALE GENOMIC DNA]</scope>
    <source>
        <strain evidence="17 18">I41</strain>
    </source>
</reference>
<dbReference type="InterPro" id="IPR035937">
    <property type="entry name" value="FPG_N"/>
</dbReference>
<evidence type="ECO:0000256" key="12">
    <source>
        <dbReference type="ARBA" id="ARBA00023268"/>
    </source>
</evidence>
<evidence type="ECO:0000256" key="9">
    <source>
        <dbReference type="ARBA" id="ARBA00023125"/>
    </source>
</evidence>
<dbReference type="Pfam" id="PF01149">
    <property type="entry name" value="Fapy_DNA_glyco"/>
    <property type="match status" value="1"/>
</dbReference>
<feature type="domain" description="FPG-type" evidence="15">
    <location>
        <begin position="239"/>
        <end position="273"/>
    </location>
</feature>
<dbReference type="InterPro" id="IPR010663">
    <property type="entry name" value="Znf_FPG/IleRS"/>
</dbReference>
<dbReference type="PANTHER" id="PTHR22993:SF9">
    <property type="entry name" value="FORMAMIDOPYRIMIDINE-DNA GLYCOSYLASE"/>
    <property type="match status" value="1"/>
</dbReference>
<evidence type="ECO:0000259" key="16">
    <source>
        <dbReference type="PROSITE" id="PS51068"/>
    </source>
</evidence>
<dbReference type="Gene3D" id="1.10.8.50">
    <property type="match status" value="1"/>
</dbReference>
<dbReference type="SMART" id="SM01232">
    <property type="entry name" value="H2TH"/>
    <property type="match status" value="1"/>
</dbReference>
<keyword evidence="5" id="KW-0227">DNA damage</keyword>
<comment type="similarity">
    <text evidence="3">Belongs to the FPG family.</text>
</comment>
<evidence type="ECO:0000313" key="18">
    <source>
        <dbReference type="Proteomes" id="UP000317909"/>
    </source>
</evidence>
<evidence type="ECO:0000256" key="5">
    <source>
        <dbReference type="ARBA" id="ARBA00022763"/>
    </source>
</evidence>
<accession>A0A517U591</accession>
<name>A0A517U591_9BACT</name>
<keyword evidence="8" id="KW-0862">Zinc</keyword>
<dbReference type="SUPFAM" id="SSF81624">
    <property type="entry name" value="N-terminal domain of MutM-like DNA repair proteins"/>
    <property type="match status" value="1"/>
</dbReference>
<keyword evidence="11" id="KW-0456">Lyase</keyword>
<organism evidence="17 18">
    <name type="scientific">Lacipirellula limnantheis</name>
    <dbReference type="NCBI Taxonomy" id="2528024"/>
    <lineage>
        <taxon>Bacteria</taxon>
        <taxon>Pseudomonadati</taxon>
        <taxon>Planctomycetota</taxon>
        <taxon>Planctomycetia</taxon>
        <taxon>Pirellulales</taxon>
        <taxon>Lacipirellulaceae</taxon>
        <taxon>Lacipirellula</taxon>
    </lineage>
</organism>
<keyword evidence="18" id="KW-1185">Reference proteome</keyword>
<evidence type="ECO:0000256" key="1">
    <source>
        <dbReference type="ARBA" id="ARBA00001668"/>
    </source>
</evidence>
<evidence type="ECO:0000259" key="15">
    <source>
        <dbReference type="PROSITE" id="PS51066"/>
    </source>
</evidence>
<proteinExistence type="inferred from homology"/>
<dbReference type="Proteomes" id="UP000317909">
    <property type="component" value="Chromosome"/>
</dbReference>
<dbReference type="PANTHER" id="PTHR22993">
    <property type="entry name" value="FORMAMIDOPYRIMIDINE-DNA GLYCOSYLASE"/>
    <property type="match status" value="1"/>
</dbReference>
<sequence length="301" mass="34000">MPELPDIEVYCESLRRFYANRAVEHVSLRSPFVVRTFEPELSTIEGRRIVGFRRIGKRIVWEFDGELFLVLHLMIAGRLHRKKPGKLPRSKTDLAAFAFGETDGPADLLMLTEASPKRRASINMVQGTAGLAEHDPQGIEPLECSLEEFAVRLRSESHTLKRSLASPRLFSGIGNAYSDEILHAARLSPIMLTGKLSDAEIERLHAAMRETLHAWLDRLRKEVGESFPEKVTAFHPAMAVHGKFGQPCPACTAPVQRIRYADNETNYCARCQTGGRVLADRSLSRLLKDDWPRTIEEWEAK</sequence>
<evidence type="ECO:0000256" key="13">
    <source>
        <dbReference type="ARBA" id="ARBA00023295"/>
    </source>
</evidence>
<feature type="domain" description="Formamidopyrimidine-DNA glycosylase catalytic" evidence="16">
    <location>
        <begin position="2"/>
        <end position="98"/>
    </location>
</feature>
<dbReference type="KEGG" id="llh:I41_50470"/>
<dbReference type="InterPro" id="IPR000214">
    <property type="entry name" value="Znf_DNA_glyclase/AP_lyase"/>
</dbReference>
<evidence type="ECO:0000256" key="2">
    <source>
        <dbReference type="ARBA" id="ARBA00001947"/>
    </source>
</evidence>
<keyword evidence="4" id="KW-0479">Metal-binding</keyword>
<evidence type="ECO:0000256" key="4">
    <source>
        <dbReference type="ARBA" id="ARBA00022723"/>
    </source>
</evidence>
<evidence type="ECO:0000256" key="10">
    <source>
        <dbReference type="ARBA" id="ARBA00023204"/>
    </source>
</evidence>
<dbReference type="GO" id="GO:0006284">
    <property type="term" value="P:base-excision repair"/>
    <property type="evidence" value="ECO:0007669"/>
    <property type="project" value="InterPro"/>
</dbReference>
<dbReference type="Pfam" id="PF06827">
    <property type="entry name" value="zf-FPG_IleRS"/>
    <property type="match status" value="1"/>
</dbReference>
<dbReference type="AlphaFoldDB" id="A0A517U591"/>
<comment type="cofactor">
    <cofactor evidence="2">
        <name>Zn(2+)</name>
        <dbReference type="ChEBI" id="CHEBI:29105"/>
    </cofactor>
</comment>
<keyword evidence="10" id="KW-0234">DNA repair</keyword>
<dbReference type="InterPro" id="IPR012319">
    <property type="entry name" value="FPG_cat"/>
</dbReference>
<evidence type="ECO:0000256" key="6">
    <source>
        <dbReference type="ARBA" id="ARBA00022771"/>
    </source>
</evidence>
<dbReference type="GO" id="GO:0008270">
    <property type="term" value="F:zinc ion binding"/>
    <property type="evidence" value="ECO:0007669"/>
    <property type="project" value="UniProtKB-KW"/>
</dbReference>
<dbReference type="SUPFAM" id="SSF57716">
    <property type="entry name" value="Glucocorticoid receptor-like (DNA-binding domain)"/>
    <property type="match status" value="1"/>
</dbReference>
<dbReference type="GO" id="GO:0034039">
    <property type="term" value="F:8-oxo-7,8-dihydroguanine DNA N-glycosylase activity"/>
    <property type="evidence" value="ECO:0007669"/>
    <property type="project" value="TreeGrafter"/>
</dbReference>
<comment type="catalytic activity">
    <reaction evidence="1">
        <text>Hydrolysis of DNA containing ring-opened 7-methylguanine residues, releasing 2,6-diamino-4-hydroxy-5-(N-methyl)formamidopyrimidine.</text>
        <dbReference type="EC" id="3.2.2.23"/>
    </reaction>
</comment>
<keyword evidence="6 14" id="KW-0863">Zinc-finger</keyword>
<dbReference type="GO" id="GO:0003684">
    <property type="term" value="F:damaged DNA binding"/>
    <property type="evidence" value="ECO:0007669"/>
    <property type="project" value="InterPro"/>
</dbReference>
<dbReference type="InterPro" id="IPR015886">
    <property type="entry name" value="H2TH_FPG"/>
</dbReference>
<evidence type="ECO:0000256" key="14">
    <source>
        <dbReference type="PROSITE-ProRule" id="PRU00391"/>
    </source>
</evidence>
<dbReference type="OrthoDB" id="9800855at2"/>
<keyword evidence="12" id="KW-0511">Multifunctional enzyme</keyword>
<dbReference type="EMBL" id="CP036339">
    <property type="protein sequence ID" value="QDT75804.1"/>
    <property type="molecule type" value="Genomic_DNA"/>
</dbReference>
<dbReference type="PROSITE" id="PS51068">
    <property type="entry name" value="FPG_CAT"/>
    <property type="match status" value="1"/>
</dbReference>
<keyword evidence="7" id="KW-0378">Hydrolase</keyword>
<dbReference type="RefSeq" id="WP_145435583.1">
    <property type="nucleotide sequence ID" value="NZ_CP036339.1"/>
</dbReference>
<dbReference type="SUPFAM" id="SSF46946">
    <property type="entry name" value="S13-like H2TH domain"/>
    <property type="match status" value="1"/>
</dbReference>
<dbReference type="GO" id="GO:0003906">
    <property type="term" value="F:DNA-(apurinic or apyrimidinic site) endonuclease activity"/>
    <property type="evidence" value="ECO:0007669"/>
    <property type="project" value="InterPro"/>
</dbReference>